<sequence>MFLPVEHKESVVTVRVGVNGFGRIGRNFWRAVKASGHDIEIVAFNDLGDVNTMAHLLKYDSILGRLDADVQVTDEGISVDGKVIKALAERDPGALPWKDLGVDVVVESTGFFTDASAARKHVDEGGAKKVIISAPAKGEDLTIVIGANEDKYDGSQTVISNASCTTNCLAPLAKVLNDSFGVEQGLMTTIHAYTQDQNLQDAPHKDLRRARAAALNIVPTSTGAAKAIGLVLPELNGKLDGYALRVPVPTGSATDLTVTLSREVTLDEVNAAYKAAAEGPLAGILKYSTDPIVSADIVTDPHSCIYDAPLTKVIGNQVKVVGWYDNEWGYSNRLADLVKLVASKI</sequence>
<dbReference type="CDD" id="cd18126">
    <property type="entry name" value="GAPDH_I_C"/>
    <property type="match status" value="1"/>
</dbReference>
<dbReference type="InterPro" id="IPR020830">
    <property type="entry name" value="GlycerAld_3-P_DH_AS"/>
</dbReference>
<keyword evidence="2 4" id="KW-0560">Oxidoreductase</keyword>
<evidence type="ECO:0000256" key="3">
    <source>
        <dbReference type="RuleBase" id="RU000397"/>
    </source>
</evidence>
<proteinExistence type="inferred from homology"/>
<dbReference type="InterPro" id="IPR036291">
    <property type="entry name" value="NAD(P)-bd_dom_sf"/>
</dbReference>
<dbReference type="PROSITE" id="PS00071">
    <property type="entry name" value="GAPDH"/>
    <property type="match status" value="1"/>
</dbReference>
<organism evidence="6 7">
    <name type="scientific">Lentzea flava</name>
    <dbReference type="NCBI Taxonomy" id="103732"/>
    <lineage>
        <taxon>Bacteria</taxon>
        <taxon>Bacillati</taxon>
        <taxon>Actinomycetota</taxon>
        <taxon>Actinomycetes</taxon>
        <taxon>Pseudonocardiales</taxon>
        <taxon>Pseudonocardiaceae</taxon>
        <taxon>Lentzea</taxon>
    </lineage>
</organism>
<feature type="domain" description="Glyceraldehyde 3-phosphate dehydrogenase NAD(P) binding" evidence="5">
    <location>
        <begin position="14"/>
        <end position="164"/>
    </location>
</feature>
<dbReference type="SUPFAM" id="SSF51735">
    <property type="entry name" value="NAD(P)-binding Rossmann-fold domains"/>
    <property type="match status" value="1"/>
</dbReference>
<dbReference type="Gene3D" id="3.30.360.10">
    <property type="entry name" value="Dihydrodipicolinate Reductase, domain 2"/>
    <property type="match status" value="1"/>
</dbReference>
<comment type="caution">
    <text evidence="6">The sequence shown here is derived from an EMBL/GenBank/DDBJ whole genome shotgun (WGS) entry which is preliminary data.</text>
</comment>
<comment type="similarity">
    <text evidence="1 3">Belongs to the glyceraldehyde-3-phosphate dehydrogenase family.</text>
</comment>
<evidence type="ECO:0000313" key="6">
    <source>
        <dbReference type="EMBL" id="GGU78633.1"/>
    </source>
</evidence>
<evidence type="ECO:0000313" key="7">
    <source>
        <dbReference type="Proteomes" id="UP000649573"/>
    </source>
</evidence>
<evidence type="ECO:0000256" key="2">
    <source>
        <dbReference type="ARBA" id="ARBA00023002"/>
    </source>
</evidence>
<dbReference type="InterPro" id="IPR020828">
    <property type="entry name" value="GlycerAld_3-P_DH_NAD(P)-bd"/>
</dbReference>
<dbReference type="Pfam" id="PF02800">
    <property type="entry name" value="Gp_dh_C"/>
    <property type="match status" value="1"/>
</dbReference>
<accession>A0ABQ2VBV7</accession>
<dbReference type="InterPro" id="IPR006424">
    <property type="entry name" value="Glyceraldehyde-3-P_DH_1"/>
</dbReference>
<evidence type="ECO:0000259" key="5">
    <source>
        <dbReference type="SMART" id="SM00846"/>
    </source>
</evidence>
<dbReference type="PIRSF" id="PIRSF000149">
    <property type="entry name" value="GAP_DH"/>
    <property type="match status" value="1"/>
</dbReference>
<dbReference type="Pfam" id="PF00044">
    <property type="entry name" value="Gp_dh_N"/>
    <property type="match status" value="1"/>
</dbReference>
<name>A0ABQ2VBV7_9PSEU</name>
<dbReference type="Gene3D" id="3.40.50.720">
    <property type="entry name" value="NAD(P)-binding Rossmann-like Domain"/>
    <property type="match status" value="1"/>
</dbReference>
<evidence type="ECO:0000256" key="4">
    <source>
        <dbReference type="RuleBase" id="RU361160"/>
    </source>
</evidence>
<dbReference type="PANTHER" id="PTHR43148">
    <property type="entry name" value="GLYCERALDEHYDE-3-PHOSPHATE DEHYDROGENASE 2"/>
    <property type="match status" value="1"/>
</dbReference>
<dbReference type="PRINTS" id="PR00078">
    <property type="entry name" value="G3PDHDRGNASE"/>
</dbReference>
<dbReference type="InterPro" id="IPR020831">
    <property type="entry name" value="GlycerAld/Erythrose_P_DH"/>
</dbReference>
<gene>
    <name evidence="6" type="primary">gapA</name>
    <name evidence="6" type="ORF">GCM10010178_82000</name>
</gene>
<reference evidence="7" key="1">
    <citation type="journal article" date="2019" name="Int. J. Syst. Evol. Microbiol.">
        <title>The Global Catalogue of Microorganisms (GCM) 10K type strain sequencing project: providing services to taxonomists for standard genome sequencing and annotation.</title>
        <authorList>
            <consortium name="The Broad Institute Genomics Platform"/>
            <consortium name="The Broad Institute Genome Sequencing Center for Infectious Disease"/>
            <person name="Wu L."/>
            <person name="Ma J."/>
        </authorList>
    </citation>
    <scope>NUCLEOTIDE SEQUENCE [LARGE SCALE GENOMIC DNA]</scope>
    <source>
        <strain evidence="7">JCM 3296</strain>
    </source>
</reference>
<dbReference type="SMART" id="SM00846">
    <property type="entry name" value="Gp_dh_N"/>
    <property type="match status" value="1"/>
</dbReference>
<protein>
    <recommendedName>
        <fullName evidence="4">Glyceraldehyde-3-phosphate dehydrogenase</fullName>
        <ecNumber evidence="4">1.2.1.-</ecNumber>
    </recommendedName>
</protein>
<dbReference type="EMBL" id="BMRE01000067">
    <property type="protein sequence ID" value="GGU78633.1"/>
    <property type="molecule type" value="Genomic_DNA"/>
</dbReference>
<dbReference type="InterPro" id="IPR020829">
    <property type="entry name" value="GlycerAld_3-P_DH_cat"/>
</dbReference>
<keyword evidence="7" id="KW-1185">Reference proteome</keyword>
<evidence type="ECO:0000256" key="1">
    <source>
        <dbReference type="ARBA" id="ARBA00007406"/>
    </source>
</evidence>
<dbReference type="CDD" id="cd05214">
    <property type="entry name" value="GAPDH_I_N"/>
    <property type="match status" value="1"/>
</dbReference>
<dbReference type="EC" id="1.2.1.-" evidence="4"/>
<dbReference type="NCBIfam" id="TIGR01534">
    <property type="entry name" value="GAPDH-I"/>
    <property type="match status" value="1"/>
</dbReference>
<dbReference type="Proteomes" id="UP000649573">
    <property type="component" value="Unassembled WGS sequence"/>
</dbReference>
<dbReference type="SUPFAM" id="SSF55347">
    <property type="entry name" value="Glyceraldehyde-3-phosphate dehydrogenase-like, C-terminal domain"/>
    <property type="match status" value="1"/>
</dbReference>